<reference evidence="1 2" key="1">
    <citation type="submission" date="2020-05" db="EMBL/GenBank/DDBJ databases">
        <title>Azospirillum oleiclasticum sp. nov, a nitrogen-fixing and heavy crude oil-emulsifying bacterium isolated from the crude oil of Yumen Oilfield.</title>
        <authorList>
            <person name="Wu D."/>
            <person name="Cai M."/>
            <person name="Zhang X."/>
        </authorList>
    </citation>
    <scope>NUCLEOTIDE SEQUENCE [LARGE SCALE GENOMIC DNA]</scope>
    <source>
        <strain evidence="1 2">ROY-1-1-2</strain>
    </source>
</reference>
<dbReference type="RefSeq" id="WP_180280931.1">
    <property type="nucleotide sequence ID" value="NZ_JABFDB010000002.1"/>
</dbReference>
<dbReference type="Gene3D" id="3.10.450.50">
    <property type="match status" value="1"/>
</dbReference>
<protein>
    <submittedName>
        <fullName evidence="1">Nuclear transport factor 2 family protein</fullName>
    </submittedName>
</protein>
<dbReference type="Proteomes" id="UP000584642">
    <property type="component" value="Unassembled WGS sequence"/>
</dbReference>
<evidence type="ECO:0000313" key="1">
    <source>
        <dbReference type="EMBL" id="NYZ19155.1"/>
    </source>
</evidence>
<evidence type="ECO:0000313" key="2">
    <source>
        <dbReference type="Proteomes" id="UP000584642"/>
    </source>
</evidence>
<comment type="caution">
    <text evidence="1">The sequence shown here is derived from an EMBL/GenBank/DDBJ whole genome shotgun (WGS) entry which is preliminary data.</text>
</comment>
<proteinExistence type="predicted"/>
<organism evidence="1 2">
    <name type="scientific">Azospirillum oleiclasticum</name>
    <dbReference type="NCBI Taxonomy" id="2735135"/>
    <lineage>
        <taxon>Bacteria</taxon>
        <taxon>Pseudomonadati</taxon>
        <taxon>Pseudomonadota</taxon>
        <taxon>Alphaproteobacteria</taxon>
        <taxon>Rhodospirillales</taxon>
        <taxon>Azospirillaceae</taxon>
        <taxon>Azospirillum</taxon>
    </lineage>
</organism>
<dbReference type="SUPFAM" id="SSF54427">
    <property type="entry name" value="NTF2-like"/>
    <property type="match status" value="1"/>
</dbReference>
<dbReference type="InterPro" id="IPR032710">
    <property type="entry name" value="NTF2-like_dom_sf"/>
</dbReference>
<gene>
    <name evidence="1" type="ORF">HND93_05480</name>
</gene>
<sequence length="118" mass="13013">MATPTETASEATQRVFGHHLGAFSDGIDAILSDYTEQSVLLTPDATYRGLQQIRDFFDAFLKAASPEFWSAFKLGTHVIEGEVAYMTWSAGSFMPLATDTLLVRGGRIQVQTFTPFRS</sequence>
<dbReference type="EMBL" id="JABFDB010000002">
    <property type="protein sequence ID" value="NYZ19155.1"/>
    <property type="molecule type" value="Genomic_DNA"/>
</dbReference>
<keyword evidence="2" id="KW-1185">Reference proteome</keyword>
<accession>A0ABX2T4B2</accession>
<name>A0ABX2T4B2_9PROT</name>